<dbReference type="Proteomes" id="UP000006327">
    <property type="component" value="Unassembled WGS sequence"/>
</dbReference>
<gene>
    <name evidence="1" type="ORF">GARC_1435</name>
</gene>
<accession>K6Z4S0</accession>
<evidence type="ECO:0000313" key="2">
    <source>
        <dbReference type="Proteomes" id="UP000006327"/>
    </source>
</evidence>
<evidence type="ECO:0000313" key="1">
    <source>
        <dbReference type="EMBL" id="GAC18410.1"/>
    </source>
</evidence>
<reference evidence="1 2" key="1">
    <citation type="journal article" date="2017" name="Antonie Van Leeuwenhoek">
        <title>Rhizobium rhizosphaerae sp. nov., a novel species isolated from rice rhizosphere.</title>
        <authorList>
            <person name="Zhao J.J."/>
            <person name="Zhang J."/>
            <person name="Zhang R.J."/>
            <person name="Zhang C.W."/>
            <person name="Yin H.Q."/>
            <person name="Zhang X.X."/>
        </authorList>
    </citation>
    <scope>NUCLEOTIDE SEQUENCE [LARGE SCALE GENOMIC DNA]</scope>
    <source>
        <strain evidence="1 2">BSs20135</strain>
    </source>
</reference>
<dbReference type="EMBL" id="BAEO01000017">
    <property type="protein sequence ID" value="GAC18410.1"/>
    <property type="molecule type" value="Genomic_DNA"/>
</dbReference>
<dbReference type="AlphaFoldDB" id="K6Z4S0"/>
<comment type="caution">
    <text evidence="1">The sequence shown here is derived from an EMBL/GenBank/DDBJ whole genome shotgun (WGS) entry which is preliminary data.</text>
</comment>
<proteinExistence type="predicted"/>
<organism evidence="1 2">
    <name type="scientific">Paraglaciecola arctica BSs20135</name>
    <dbReference type="NCBI Taxonomy" id="493475"/>
    <lineage>
        <taxon>Bacteria</taxon>
        <taxon>Pseudomonadati</taxon>
        <taxon>Pseudomonadota</taxon>
        <taxon>Gammaproteobacteria</taxon>
        <taxon>Alteromonadales</taxon>
        <taxon>Alteromonadaceae</taxon>
        <taxon>Paraglaciecola</taxon>
    </lineage>
</organism>
<name>K6Z4S0_9ALTE</name>
<keyword evidence="2" id="KW-1185">Reference proteome</keyword>
<sequence length="42" mass="5011">MKKAMDGSKRQRMLYLFIKSTLRAIIHDGFCLESFRASYSFY</sequence>
<protein>
    <submittedName>
        <fullName evidence="1">Uncharacterized protein</fullName>
    </submittedName>
</protein>